<protein>
    <submittedName>
        <fullName evidence="2">Transporter</fullName>
    </submittedName>
</protein>
<gene>
    <name evidence="2" type="ORF">FM071_10395</name>
</gene>
<dbReference type="Proteomes" id="UP000593580">
    <property type="component" value="Plasmid unnamed"/>
</dbReference>
<evidence type="ECO:0000256" key="1">
    <source>
        <dbReference type="SAM" id="SignalP"/>
    </source>
</evidence>
<feature type="chain" id="PRO_5033026538" evidence="1">
    <location>
        <begin position="19"/>
        <end position="315"/>
    </location>
</feature>
<evidence type="ECO:0000313" key="2">
    <source>
        <dbReference type="EMBL" id="QOP46776.1"/>
    </source>
</evidence>
<dbReference type="RefSeq" id="WP_193112120.1">
    <property type="nucleotide sequence ID" value="NZ_CP041407.1"/>
</dbReference>
<dbReference type="KEGG" id="spal:FM071_10395"/>
<organism evidence="2 3">
    <name type="scientific">Sulfurimonas paralvinellae</name>
    <dbReference type="NCBI Taxonomy" id="317658"/>
    <lineage>
        <taxon>Bacteria</taxon>
        <taxon>Pseudomonadati</taxon>
        <taxon>Campylobacterota</taxon>
        <taxon>Epsilonproteobacteria</taxon>
        <taxon>Campylobacterales</taxon>
        <taxon>Sulfurimonadaceae</taxon>
        <taxon>Sulfurimonas</taxon>
    </lineage>
</organism>
<geneLocation type="plasmid" evidence="2 3">
    <name>unnamed</name>
</geneLocation>
<sequence length="315" mass="34905">MKKKLLTLSLLGATLLNAQVIPGINSKGGAMTLPEGKFKMGIKNIYMKRDHMFDGTHEVTNREHLDATANATLLVAKYGVSKNFDVRVVLPYKHIEATAKLGPNDVAIDNQGVGDMVVMGRYVVLPMKEYGYQVSVGAGVKLPTGSTDDGFKKAPPFAATTNTPLPTQMGTGEYEYKAELGVSKVINDTMRVDFNTMYTYRPKAEHDYDFGNELSYDLSFTSAVTDKINLGIEYNGKYNSKTDMGNDTTPALRQRLPFKAFSGTVGYITPEVEFLPFGKPKIHLGVGMSFLAHYNLSEYQPLEKQRFVCRLGYLF</sequence>
<dbReference type="EMBL" id="CP041407">
    <property type="protein sequence ID" value="QOP46776.1"/>
    <property type="molecule type" value="Genomic_DNA"/>
</dbReference>
<evidence type="ECO:0000313" key="3">
    <source>
        <dbReference type="Proteomes" id="UP000593580"/>
    </source>
</evidence>
<reference evidence="2 3" key="1">
    <citation type="submission" date="2019-07" db="EMBL/GenBank/DDBJ databases">
        <title>Sulfurimonas paralvinellae sp. nov., a novel mesophilic, hydrogen- and sulfur-oxidizing chemolithoautotroph within the Epsilonproteo- bacteria isolated from a deep-sea hydrothermal vent polychaete nest, reclassification of Thiomicrospira denitrificans as Sulfurimonas denitrificans comb. nov. and emended description of the genus Sulfurimonas.</title>
        <authorList>
            <person name="Wang S."/>
            <person name="Jiang L."/>
            <person name="Shao Z."/>
        </authorList>
    </citation>
    <scope>NUCLEOTIDE SEQUENCE [LARGE SCALE GENOMIC DNA]</scope>
    <source>
        <strain evidence="2 3">GO25</strain>
        <plasmid evidence="2 3">unnamed</plasmid>
    </source>
</reference>
<dbReference type="InterPro" id="IPR025737">
    <property type="entry name" value="FApF"/>
</dbReference>
<keyword evidence="3" id="KW-1185">Reference proteome</keyword>
<proteinExistence type="predicted"/>
<accession>A0A7M1BBF9</accession>
<dbReference type="AlphaFoldDB" id="A0A7M1BBF9"/>
<dbReference type="Pfam" id="PF13557">
    <property type="entry name" value="Phenol_MetA_deg"/>
    <property type="match status" value="1"/>
</dbReference>
<name>A0A7M1BBF9_9BACT</name>
<keyword evidence="2" id="KW-0614">Plasmid</keyword>
<keyword evidence="1" id="KW-0732">Signal</keyword>
<feature type="signal peptide" evidence="1">
    <location>
        <begin position="1"/>
        <end position="18"/>
    </location>
</feature>